<comment type="subcellular location">
    <subcellularLocation>
        <location evidence="1">Membrane</location>
        <topology evidence="1">Multi-pass membrane protein</topology>
    </subcellularLocation>
</comment>
<evidence type="ECO:0000313" key="8">
    <source>
        <dbReference type="EMBL" id="AAO90060.1"/>
    </source>
</evidence>
<evidence type="ECO:0000256" key="5">
    <source>
        <dbReference type="ARBA" id="ARBA00023136"/>
    </source>
</evidence>
<accession>Q83E22</accession>
<evidence type="ECO:0000256" key="1">
    <source>
        <dbReference type="ARBA" id="ARBA00004141"/>
    </source>
</evidence>
<keyword evidence="2 7" id="KW-0812">Transmembrane</keyword>
<dbReference type="Proteomes" id="UP000002671">
    <property type="component" value="Chromosome"/>
</dbReference>
<feature type="transmembrane region" description="Helical" evidence="7">
    <location>
        <begin position="111"/>
        <end position="132"/>
    </location>
</feature>
<dbReference type="GeneID" id="1208398"/>
<dbReference type="eggNOG" id="ENOG50301FE">
    <property type="taxonomic scope" value="Bacteria"/>
</dbReference>
<reference evidence="8 9" key="2">
    <citation type="journal article" date="2009" name="Infect. Immun.">
        <title>Comparative genomics reveal extensive transposon-mediated genomic plasticity and diversity among potential effector proteins within the genus Coxiella.</title>
        <authorList>
            <person name="Beare P.A."/>
            <person name="Unsworth N."/>
            <person name="Andoh M."/>
            <person name="Voth D.E."/>
            <person name="Omsland A."/>
            <person name="Gilk S.D."/>
            <person name="Williams K.P."/>
            <person name="Sobral B.W."/>
            <person name="Kupko J.J.III."/>
            <person name="Porcella S.F."/>
            <person name="Samuel J.E."/>
            <person name="Heinzen R.A."/>
        </authorList>
    </citation>
    <scope>NUCLEOTIDE SEQUENCE [LARGE SCALE GENOMIC DNA]</scope>
    <source>
        <strain evidence="9">RSA 493 / Nine Mile phase I</strain>
    </source>
</reference>
<sequence>MKNFKYLLFLLPIAVVTVFFIWYGPIPQDPAYHHFADQRVIAGIPNFFNVTSNIFFLLIGSYGLYFVFKQKTDSQTFLNPAEKIFYICFFAGLVFVGFGSAYYHLAPTNKTLVWDRLGISIAFMSLFSAMIAERINLRAGLWLLFPLIFVGISSVGYWIYSESIGQSDLRFYVAVQFLPLLSMPFILILFPRPYNKSTYIWLALISYTTGAFVEHHDHEIYRQLHETISGHTLKHLLDALSSYFILHYLKSREPSIFQSSRIK</sequence>
<keyword evidence="6" id="KW-0862">Zinc</keyword>
<name>Q83E22_COXBU</name>
<feature type="transmembrane region" description="Helical" evidence="7">
    <location>
        <begin position="171"/>
        <end position="190"/>
    </location>
</feature>
<reference evidence="8 9" key="1">
    <citation type="journal article" date="2003" name="Proc. Natl. Acad. Sci. U.S.A.">
        <title>Complete genome sequence of the Q-fever pathogen, Coxiella burnetii.</title>
        <authorList>
            <person name="Seshadri R."/>
            <person name="Paulsen I.T."/>
            <person name="Eisen J.A."/>
            <person name="Read T.D."/>
            <person name="Nelson K.E."/>
            <person name="Nelson W.C."/>
            <person name="Ward N.L."/>
            <person name="Tettelin H."/>
            <person name="Davidsen T.M."/>
            <person name="Beanan M.J."/>
            <person name="Deboy R.T."/>
            <person name="Daugherty S.C."/>
            <person name="Brinkac L.M."/>
            <person name="Madupu R."/>
            <person name="Dodson R.J."/>
            <person name="Khouri H.M."/>
            <person name="Lee K.H."/>
            <person name="Carty H.A."/>
            <person name="Scanlan D."/>
            <person name="Heinzen R.A."/>
            <person name="Thompson H.A."/>
            <person name="Samuel J.E."/>
            <person name="Fraser C.M."/>
            <person name="Heidelberg J.F."/>
        </authorList>
    </citation>
    <scope>NUCLEOTIDE SEQUENCE [LARGE SCALE GENOMIC DNA]</scope>
    <source>
        <strain evidence="9">RSA 493 / Nine Mile phase I</strain>
    </source>
</reference>
<dbReference type="GO" id="GO:0006672">
    <property type="term" value="P:ceramide metabolic process"/>
    <property type="evidence" value="ECO:0007669"/>
    <property type="project" value="InterPro"/>
</dbReference>
<evidence type="ECO:0000256" key="6">
    <source>
        <dbReference type="PIRSR" id="PIRSR608901-2"/>
    </source>
</evidence>
<gene>
    <name evidence="8" type="ordered locus">CBU_0514</name>
</gene>
<keyword evidence="4 7" id="KW-1133">Transmembrane helix</keyword>
<evidence type="ECO:0000256" key="2">
    <source>
        <dbReference type="ARBA" id="ARBA00022692"/>
    </source>
</evidence>
<keyword evidence="5 7" id="KW-0472">Membrane</keyword>
<evidence type="ECO:0000256" key="3">
    <source>
        <dbReference type="ARBA" id="ARBA00022801"/>
    </source>
</evidence>
<feature type="binding site" evidence="6">
    <location>
        <position position="104"/>
    </location>
    <ligand>
        <name>Zn(2+)</name>
        <dbReference type="ChEBI" id="CHEBI:29105"/>
        <note>catalytic</note>
    </ligand>
</feature>
<feature type="transmembrane region" description="Helical" evidence="7">
    <location>
        <begin position="84"/>
        <end position="105"/>
    </location>
</feature>
<dbReference type="RefSeq" id="NP_819546.1">
    <property type="nucleotide sequence ID" value="NC_002971.4"/>
</dbReference>
<feature type="transmembrane region" description="Helical" evidence="7">
    <location>
        <begin position="139"/>
        <end position="159"/>
    </location>
</feature>
<evidence type="ECO:0000313" key="9">
    <source>
        <dbReference type="Proteomes" id="UP000002671"/>
    </source>
</evidence>
<dbReference type="GO" id="GO:0016020">
    <property type="term" value="C:membrane"/>
    <property type="evidence" value="ECO:0007669"/>
    <property type="project" value="UniProtKB-SubCell"/>
</dbReference>
<dbReference type="GO" id="GO:0016811">
    <property type="term" value="F:hydrolase activity, acting on carbon-nitrogen (but not peptide) bonds, in linear amides"/>
    <property type="evidence" value="ECO:0007669"/>
    <property type="project" value="InterPro"/>
</dbReference>
<dbReference type="HOGENOM" id="CLU_056090_1_0_6"/>
<dbReference type="Pfam" id="PF05875">
    <property type="entry name" value="Ceramidase"/>
    <property type="match status" value="1"/>
</dbReference>
<dbReference type="PANTHER" id="PTHR34368:SF1">
    <property type="entry name" value="OS01G0962200 PROTEIN"/>
    <property type="match status" value="1"/>
</dbReference>
<dbReference type="InterPro" id="IPR008901">
    <property type="entry name" value="ACER"/>
</dbReference>
<dbReference type="EMBL" id="AE016828">
    <property type="protein sequence ID" value="AAO90060.1"/>
    <property type="molecule type" value="Genomic_DNA"/>
</dbReference>
<dbReference type="PANTHER" id="PTHR34368">
    <property type="entry name" value="OS01G0962200 PROTEIN"/>
    <property type="match status" value="1"/>
</dbReference>
<organism evidence="8 9">
    <name type="scientific">Coxiella burnetii (strain RSA 493 / Nine Mile phase I)</name>
    <dbReference type="NCBI Taxonomy" id="227377"/>
    <lineage>
        <taxon>Bacteria</taxon>
        <taxon>Pseudomonadati</taxon>
        <taxon>Pseudomonadota</taxon>
        <taxon>Gammaproteobacteria</taxon>
        <taxon>Legionellales</taxon>
        <taxon>Coxiellaceae</taxon>
        <taxon>Coxiella</taxon>
    </lineage>
</organism>
<dbReference type="GO" id="GO:0046872">
    <property type="term" value="F:metal ion binding"/>
    <property type="evidence" value="ECO:0007669"/>
    <property type="project" value="UniProtKB-KW"/>
</dbReference>
<feature type="binding site" evidence="6">
    <location>
        <position position="231"/>
    </location>
    <ligand>
        <name>Zn(2+)</name>
        <dbReference type="ChEBI" id="CHEBI:29105"/>
        <note>catalytic</note>
    </ligand>
</feature>
<dbReference type="PATRIC" id="fig|227377.7.peg.508"/>
<protein>
    <submittedName>
        <fullName evidence="8">Hypothetical membrane spanning protein</fullName>
    </submittedName>
</protein>
<keyword evidence="9" id="KW-1185">Reference proteome</keyword>
<dbReference type="OrthoDB" id="6088058at2"/>
<evidence type="ECO:0000256" key="7">
    <source>
        <dbReference type="SAM" id="Phobius"/>
    </source>
</evidence>
<feature type="transmembrane region" description="Helical" evidence="7">
    <location>
        <begin position="7"/>
        <end position="26"/>
    </location>
</feature>
<feature type="transmembrane region" description="Helical" evidence="7">
    <location>
        <begin position="46"/>
        <end position="68"/>
    </location>
</feature>
<dbReference type="EnsemblBacteria" id="AAO90060">
    <property type="protein sequence ID" value="AAO90060"/>
    <property type="gene ID" value="CBU_0514"/>
</dbReference>
<evidence type="ECO:0000256" key="4">
    <source>
        <dbReference type="ARBA" id="ARBA00022989"/>
    </source>
</evidence>
<keyword evidence="3" id="KW-0378">Hydrolase</keyword>
<proteinExistence type="predicted"/>
<dbReference type="RefSeq" id="WP_005771218.1">
    <property type="nucleotide sequence ID" value="NC_002971.4"/>
</dbReference>
<keyword evidence="6" id="KW-0479">Metal-binding</keyword>
<dbReference type="KEGG" id="cbu:CBU_0514"/>
<dbReference type="STRING" id="227377.CBU_0514"/>
<feature type="binding site" evidence="6">
    <location>
        <position position="235"/>
    </location>
    <ligand>
        <name>Zn(2+)</name>
        <dbReference type="ChEBI" id="CHEBI:29105"/>
        <note>catalytic</note>
    </ligand>
</feature>
<comment type="cofactor">
    <cofactor evidence="6">
        <name>Zn(2+)</name>
        <dbReference type="ChEBI" id="CHEBI:29105"/>
    </cofactor>
</comment>
<dbReference type="AlphaFoldDB" id="Q83E22"/>